<keyword evidence="2" id="KW-0002">3D-structure</keyword>
<protein>
    <submittedName>
        <fullName evidence="1">Formylmethanofuran dehydrogenase subunit A</fullName>
        <ecNumber evidence="1">3.5.2.5</ecNumber>
    </submittedName>
</protein>
<sequence length="567" mass="62459">MSELLIKNGKVFDPINGVKGDLMDIAIKDGKIVESVSSGAKVIDASGMTVMAGGVDAHSHIAGGKVNVGRIMRPDDGRSGLKPRTKITRPCSGYTVPNTFAMGYRYAELGYTTAFEAAIPILKARHTHEEFEDIPIIDKGGLTLFGSNWQVMDAVREGDLEKLAAYVAWGLRASRGYGVKIVNPGGGEAWGFGKNVRGLDDPVPGFDVTPSEIILALARANEMLNLPHSIHLHCNRLGTPGNYETTIETMRRLEKIKPSRDRQVVHVTHVTFNAWGGTHFGNFESKADAVAEYLNKSDHVTIDMGQLIFGNATTMTADGPVQYANARLLGAKWGNGDVELEDASGVVPLFYMRKMYVHDIMWAIGLELALLTNDPWQVLLTTDHPNGGPFVNYPEVIALLMSAKKREEEIAKLSDKMQERTCLSGIDREFDWYDIAIKTRAAHAKILGLHEYGKGHLGVGADGDVTIYNINTESVDPSVEHAAVKKAFQLPAYTIKGGEIVAKEGEITATPTGRTFWVDARVPEEYTTRMMKDLEWKFRKYYSVKMANYMVQDEYVQHPVVLEAGVN</sequence>
<keyword evidence="1" id="KW-0378">Hydrolase</keyword>
<keyword evidence="2" id="KW-0862">Zinc</keyword>
<feature type="binding site" evidence="2">
    <location>
        <position position="60"/>
    </location>
    <ligand>
        <name>Zn(2+)</name>
        <dbReference type="ChEBI" id="CHEBI:29105"/>
        <label>1</label>
    </ligand>
</feature>
<feature type="modified residue" description="N6-carboxylysine" evidence="2">
    <location>
        <position position="180"/>
    </location>
</feature>
<feature type="binding site" evidence="2">
    <location>
        <position position="383"/>
    </location>
    <ligand>
        <name>Zn(2+)</name>
        <dbReference type="ChEBI" id="CHEBI:29105"/>
        <label>1</label>
    </ligand>
</feature>
<dbReference type="PDB" id="8RJA">
    <property type="method" value="X-ray"/>
    <property type="resolution" value="1.97 A"/>
    <property type="chains" value="A/G=1-567"/>
</dbReference>
<reference evidence="1" key="1">
    <citation type="submission" date="2020-12" db="EMBL/GenBank/DDBJ databases">
        <authorList>
            <person name="Hahn"/>
            <person name="C.J."/>
            <person name="Laso-Perez"/>
            <person name="R."/>
            <person name="Vulcano"/>
            <person name="F."/>
            <person name="Vaziourakis"/>
            <person name="K.-M."/>
            <person name="Stokke"/>
            <person name="R."/>
            <person name="Steen"/>
            <person name="I.H."/>
            <person name="Teske"/>
            <person name="A."/>
            <person name="Boetius"/>
            <person name="A."/>
            <person name="Liebeke"/>
            <person name="M."/>
            <person name="Amann"/>
            <person name="R."/>
            <person name="Knittel"/>
            <person name="K. and Wegener. G."/>
        </authorList>
    </citation>
    <scope>NUCLEOTIDE SEQUENCE</scope>
    <source>
        <strain evidence="1">Gfbio:2ba61e4a-a911-483b-ba5e-e0ad8afd3b38:GoM-Arc1_E50</strain>
    </source>
</reference>
<evidence type="ECO:0007829" key="2">
    <source>
        <dbReference type="PDB" id="8RJA"/>
    </source>
</evidence>
<proteinExistence type="evidence at protein level"/>
<dbReference type="EC" id="3.5.2.5" evidence="1"/>
<evidence type="ECO:0000313" key="1">
    <source>
        <dbReference type="EMBL" id="CAD7768991.1"/>
    </source>
</evidence>
<feature type="binding site" evidence="2">
    <location>
        <position position="180"/>
    </location>
    <ligand>
        <name>Zn(2+)</name>
        <dbReference type="ChEBI" id="CHEBI:29105"/>
        <label>1</label>
    </ligand>
</feature>
<organism evidence="1">
    <name type="scientific">Candidatus Methanoperedenaceae archaeon GB50</name>
    <dbReference type="NCBI Taxonomy" id="2691038"/>
    <lineage>
        <taxon>Archaea</taxon>
        <taxon>Methanobacteriati</taxon>
        <taxon>Methanobacteriota</taxon>
        <taxon>Stenosarchaea group</taxon>
        <taxon>Methanomicrobia</taxon>
        <taxon>Methanosarcinales</taxon>
        <taxon>ANME-2 cluster</taxon>
        <taxon>Candidatus Methanoperedentaceae</taxon>
    </lineage>
</organism>
<accession>A0A7R9MYH2</accession>
<feature type="binding site" evidence="2">
    <location>
        <position position="233"/>
    </location>
    <ligand>
        <name>Zn(2+)</name>
        <dbReference type="ChEBI" id="CHEBI:29105"/>
        <label>2</label>
    </ligand>
</feature>
<feature type="binding site" evidence="2">
    <location>
        <position position="180"/>
    </location>
    <ligand>
        <name>Zn(2+)</name>
        <dbReference type="ChEBI" id="CHEBI:29105"/>
        <label>2</label>
    </ligand>
</feature>
<feature type="binding site" evidence="2">
    <location>
        <position position="58"/>
    </location>
    <ligand>
        <name>Zn(2+)</name>
        <dbReference type="ChEBI" id="CHEBI:29105"/>
        <label>1</label>
    </ligand>
</feature>
<keyword evidence="2" id="KW-0479">Metal-binding</keyword>
<name>A0ACD6B9F9_9EURY</name>
<gene>
    <name evidence="1" type="primary">allB_2</name>
    <name evidence="1" type="ORF">FHEFKHOI_00472</name>
</gene>
<accession>A0ACD6B9F9</accession>
<feature type="binding site" evidence="2">
    <location>
        <position position="269"/>
    </location>
    <ligand>
        <name>Zn(2+)</name>
        <dbReference type="ChEBI" id="CHEBI:29105"/>
        <label>2</label>
    </ligand>
</feature>
<dbReference type="EMBL" id="LR991654">
    <property type="protein sequence ID" value="CAD7768991.1"/>
    <property type="molecule type" value="Genomic_DNA"/>
</dbReference>